<evidence type="ECO:0008006" key="5">
    <source>
        <dbReference type="Google" id="ProtNLM"/>
    </source>
</evidence>
<dbReference type="InterPro" id="IPR044730">
    <property type="entry name" value="RNase_H-like_dom_plant"/>
</dbReference>
<organism evidence="3 4">
    <name type="scientific">Gossypium hirsutum</name>
    <name type="common">Upland cotton</name>
    <name type="synonym">Gossypium mexicanum</name>
    <dbReference type="NCBI Taxonomy" id="3635"/>
    <lineage>
        <taxon>Eukaryota</taxon>
        <taxon>Viridiplantae</taxon>
        <taxon>Streptophyta</taxon>
        <taxon>Embryophyta</taxon>
        <taxon>Tracheophyta</taxon>
        <taxon>Spermatophyta</taxon>
        <taxon>Magnoliopsida</taxon>
        <taxon>eudicotyledons</taxon>
        <taxon>Gunneridae</taxon>
        <taxon>Pentapetalae</taxon>
        <taxon>rosids</taxon>
        <taxon>malvids</taxon>
        <taxon>Malvales</taxon>
        <taxon>Malvaceae</taxon>
        <taxon>Malvoideae</taxon>
        <taxon>Gossypium</taxon>
    </lineage>
</organism>
<dbReference type="CDD" id="cd06222">
    <property type="entry name" value="RNase_H_like"/>
    <property type="match status" value="1"/>
</dbReference>
<dbReference type="Pfam" id="PF13456">
    <property type="entry name" value="RVT_3"/>
    <property type="match status" value="1"/>
</dbReference>
<gene>
    <name evidence="4" type="primary">LOC121203704</name>
</gene>
<evidence type="ECO:0000259" key="2">
    <source>
        <dbReference type="Pfam" id="PF13966"/>
    </source>
</evidence>
<dbReference type="PANTHER" id="PTHR47074">
    <property type="entry name" value="BNAC02G40300D PROTEIN"/>
    <property type="match status" value="1"/>
</dbReference>
<reference evidence="3" key="1">
    <citation type="journal article" date="2020" name="Nat. Genet.">
        <title>Genomic diversifications of five Gossypium allopolyploid species and their impact on cotton improvement.</title>
        <authorList>
            <person name="Chen Z.J."/>
            <person name="Sreedasyam A."/>
            <person name="Ando A."/>
            <person name="Song Q."/>
            <person name="De Santiago L.M."/>
            <person name="Hulse-Kemp A.M."/>
            <person name="Ding M."/>
            <person name="Ye W."/>
            <person name="Kirkbride R.C."/>
            <person name="Jenkins J."/>
            <person name="Plott C."/>
            <person name="Lovell J."/>
            <person name="Lin Y.M."/>
            <person name="Vaughn R."/>
            <person name="Liu B."/>
            <person name="Simpson S."/>
            <person name="Scheffler B.E."/>
            <person name="Wen L."/>
            <person name="Saski C.A."/>
            <person name="Grover C.E."/>
            <person name="Hu G."/>
            <person name="Conover J.L."/>
            <person name="Carlson J.W."/>
            <person name="Shu S."/>
            <person name="Boston L.B."/>
            <person name="Williams M."/>
            <person name="Peterson D.G."/>
            <person name="McGee K."/>
            <person name="Jones D.C."/>
            <person name="Wendel J.F."/>
            <person name="Stelly D.M."/>
            <person name="Grimwood J."/>
            <person name="Schmutz J."/>
        </authorList>
    </citation>
    <scope>NUCLEOTIDE SEQUENCE [LARGE SCALE GENOMIC DNA]</scope>
    <source>
        <strain evidence="3">cv. TM-1</strain>
    </source>
</reference>
<keyword evidence="3" id="KW-1185">Reference proteome</keyword>
<feature type="domain" description="RNase H type-1" evidence="1">
    <location>
        <begin position="259"/>
        <end position="380"/>
    </location>
</feature>
<dbReference type="Proteomes" id="UP000818029">
    <property type="component" value="Chromosome A07"/>
</dbReference>
<dbReference type="Pfam" id="PF13966">
    <property type="entry name" value="zf-RVT"/>
    <property type="match status" value="1"/>
</dbReference>
<dbReference type="InterPro" id="IPR026960">
    <property type="entry name" value="RVT-Znf"/>
</dbReference>
<dbReference type="RefSeq" id="XP_040930078.1">
    <property type="nucleotide sequence ID" value="XM_041074144.1"/>
</dbReference>
<feature type="domain" description="Reverse transcriptase zinc-binding" evidence="2">
    <location>
        <begin position="56"/>
        <end position="150"/>
    </location>
</feature>
<dbReference type="GeneID" id="121203704"/>
<evidence type="ECO:0000313" key="4">
    <source>
        <dbReference type="RefSeq" id="XP_040930078.1"/>
    </source>
</evidence>
<dbReference type="PANTHER" id="PTHR47074:SF61">
    <property type="entry name" value="RNASE H TYPE-1 DOMAIN-CONTAINING PROTEIN"/>
    <property type="match status" value="1"/>
</dbReference>
<evidence type="ECO:0000259" key="1">
    <source>
        <dbReference type="Pfam" id="PF13456"/>
    </source>
</evidence>
<evidence type="ECO:0000313" key="3">
    <source>
        <dbReference type="Proteomes" id="UP000818029"/>
    </source>
</evidence>
<protein>
    <recommendedName>
        <fullName evidence="5">Reverse transcriptase</fullName>
    </recommendedName>
</protein>
<name>A0ABM2YHQ6_GOSHI</name>
<dbReference type="InterPro" id="IPR036397">
    <property type="entry name" value="RNaseH_sf"/>
</dbReference>
<dbReference type="InterPro" id="IPR052929">
    <property type="entry name" value="RNase_H-like_EbsB-rel"/>
</dbReference>
<dbReference type="Gene3D" id="3.30.420.10">
    <property type="entry name" value="Ribonuclease H-like superfamily/Ribonuclease H"/>
    <property type="match status" value="1"/>
</dbReference>
<reference evidence="4" key="2">
    <citation type="submission" date="2025-08" db="UniProtKB">
        <authorList>
            <consortium name="RefSeq"/>
        </authorList>
    </citation>
    <scope>IDENTIFICATION</scope>
</reference>
<sequence>MELVLELIDEDSRTWKADILVNTFRAEIAKNIMQIPLARSVHDDFQVWGGETPGTFSVRSAYKLLQKFTRIPSDEIIQAENKNFYRKLWNLHISSKIKITVWKITWNCIPTFANLKLKRVIVEARCPRCRQTEEDSNHVFRQCPTTEEVWSHLSFAWILNNNIQSTWEWLTWVFNQGINKQCHLFCCGLWLIWSNRNQFLYENKISNSRDISRQIISYNSELHGLEEKLRICEIGRLRICEIGRLHNQDNRRTNVIIHFDAAFDQFSSKSTTGLVVRDRQGEILASKSVLHLNVTSSFAAEAYVGLQAVRLGISLGLHACGIFEDSRTVSKKSQSTERDKSIIGGIIRDIQDAKPFFQEIDFHFTLKTENVLAYVIAKEALKKGVGYYLENGISEQVQQEMERIRQRCPD</sequence>
<proteinExistence type="predicted"/>
<accession>A0ABM2YHQ6</accession>
<dbReference type="InterPro" id="IPR002156">
    <property type="entry name" value="RNaseH_domain"/>
</dbReference>